<proteinExistence type="predicted"/>
<dbReference type="InterPro" id="IPR003141">
    <property type="entry name" value="Pol/His_phosphatase_N"/>
</dbReference>
<protein>
    <recommendedName>
        <fullName evidence="1">DNA polymerase III subunit alpha</fullName>
    </recommendedName>
</protein>
<evidence type="ECO:0000259" key="2">
    <source>
        <dbReference type="SMART" id="SM00481"/>
    </source>
</evidence>
<dbReference type="Gene3D" id="3.20.20.140">
    <property type="entry name" value="Metal-dependent hydrolases"/>
    <property type="match status" value="1"/>
</dbReference>
<gene>
    <name evidence="3" type="ORF">ENT66_09265</name>
</gene>
<feature type="domain" description="Polymerase/histidinol phosphatase N-terminal" evidence="2">
    <location>
        <begin position="5"/>
        <end position="72"/>
    </location>
</feature>
<organism evidence="3">
    <name type="scientific">Thermodesulfobacterium geofontis</name>
    <dbReference type="NCBI Taxonomy" id="1295609"/>
    <lineage>
        <taxon>Bacteria</taxon>
        <taxon>Pseudomonadati</taxon>
        <taxon>Thermodesulfobacteriota</taxon>
        <taxon>Thermodesulfobacteria</taxon>
        <taxon>Thermodesulfobacteriales</taxon>
        <taxon>Thermodesulfobacteriaceae</taxon>
        <taxon>Thermodesulfobacterium</taxon>
    </lineage>
</organism>
<evidence type="ECO:0000313" key="3">
    <source>
        <dbReference type="EMBL" id="HGQ86431.1"/>
    </source>
</evidence>
<evidence type="ECO:0000256" key="1">
    <source>
        <dbReference type="ARBA" id="ARBA00019114"/>
    </source>
</evidence>
<reference evidence="3" key="1">
    <citation type="journal article" date="2020" name="mSystems">
        <title>Genome- and Community-Level Interaction Insights into Carbon Utilization and Element Cycling Functions of Hydrothermarchaeota in Hydrothermal Sediment.</title>
        <authorList>
            <person name="Zhou Z."/>
            <person name="Liu Y."/>
            <person name="Xu W."/>
            <person name="Pan J."/>
            <person name="Luo Z.H."/>
            <person name="Li M."/>
        </authorList>
    </citation>
    <scope>NUCLEOTIDE SEQUENCE [LARGE SCALE GENOMIC DNA]</scope>
    <source>
        <strain evidence="3">SpSt-6</strain>
    </source>
</reference>
<dbReference type="InterPro" id="IPR004013">
    <property type="entry name" value="PHP_dom"/>
</dbReference>
<dbReference type="PANTHER" id="PTHR32294">
    <property type="entry name" value="DNA POLYMERASE III SUBUNIT ALPHA"/>
    <property type="match status" value="1"/>
</dbReference>
<dbReference type="SMART" id="SM00481">
    <property type="entry name" value="POLIIIAc"/>
    <property type="match status" value="1"/>
</dbReference>
<dbReference type="PANTHER" id="PTHR32294:SF0">
    <property type="entry name" value="DNA POLYMERASE III SUBUNIT ALPHA"/>
    <property type="match status" value="1"/>
</dbReference>
<dbReference type="InterPro" id="IPR016195">
    <property type="entry name" value="Pol/histidinol_Pase-like"/>
</dbReference>
<dbReference type="GO" id="GO:0008408">
    <property type="term" value="F:3'-5' exonuclease activity"/>
    <property type="evidence" value="ECO:0007669"/>
    <property type="project" value="InterPro"/>
</dbReference>
<accession>A0A7C4JS11</accession>
<name>A0A7C4JS11_9BACT</name>
<dbReference type="AlphaFoldDB" id="A0A7C4JS11"/>
<comment type="caution">
    <text evidence="3">The sequence shown here is derived from an EMBL/GenBank/DDBJ whole genome shotgun (WGS) entry which is preliminary data.</text>
</comment>
<sequence length="94" mass="10917">MSDFVHLHLHTEWSLLDGAIRIEDLTKRLIEYEMPGCAITDHGTLYGIIHFYTKLKEVGLKPIIGCEFYVAEGSRLRKKGREKRRSRDTFSFAC</sequence>
<dbReference type="InterPro" id="IPR004805">
    <property type="entry name" value="DnaE2/DnaE/PolC"/>
</dbReference>
<dbReference type="SUPFAM" id="SSF89550">
    <property type="entry name" value="PHP domain-like"/>
    <property type="match status" value="1"/>
</dbReference>
<dbReference type="GO" id="GO:0006260">
    <property type="term" value="P:DNA replication"/>
    <property type="evidence" value="ECO:0007669"/>
    <property type="project" value="InterPro"/>
</dbReference>
<dbReference type="EMBL" id="DSZN01000143">
    <property type="protein sequence ID" value="HGQ86431.1"/>
    <property type="molecule type" value="Genomic_DNA"/>
</dbReference>
<dbReference type="Pfam" id="PF02811">
    <property type="entry name" value="PHP"/>
    <property type="match status" value="1"/>
</dbReference>